<evidence type="ECO:0000313" key="2">
    <source>
        <dbReference type="Proteomes" id="UP001054857"/>
    </source>
</evidence>
<protein>
    <submittedName>
        <fullName evidence="1">Uncharacterized protein</fullName>
    </submittedName>
</protein>
<reference evidence="1 2" key="1">
    <citation type="journal article" date="2021" name="Sci. Rep.">
        <title>Genome sequencing of the multicellular alga Astrephomene provides insights into convergent evolution of germ-soma differentiation.</title>
        <authorList>
            <person name="Yamashita S."/>
            <person name="Yamamoto K."/>
            <person name="Matsuzaki R."/>
            <person name="Suzuki S."/>
            <person name="Yamaguchi H."/>
            <person name="Hirooka S."/>
            <person name="Minakuchi Y."/>
            <person name="Miyagishima S."/>
            <person name="Kawachi M."/>
            <person name="Toyoda A."/>
            <person name="Nozaki H."/>
        </authorList>
    </citation>
    <scope>NUCLEOTIDE SEQUENCE [LARGE SCALE GENOMIC DNA]</scope>
    <source>
        <strain evidence="1 2">NIES-4017</strain>
    </source>
</reference>
<accession>A0AAD3DNI0</accession>
<keyword evidence="2" id="KW-1185">Reference proteome</keyword>
<organism evidence="1 2">
    <name type="scientific">Astrephomene gubernaculifera</name>
    <dbReference type="NCBI Taxonomy" id="47775"/>
    <lineage>
        <taxon>Eukaryota</taxon>
        <taxon>Viridiplantae</taxon>
        <taxon>Chlorophyta</taxon>
        <taxon>core chlorophytes</taxon>
        <taxon>Chlorophyceae</taxon>
        <taxon>CS clade</taxon>
        <taxon>Chlamydomonadales</taxon>
        <taxon>Astrephomenaceae</taxon>
        <taxon>Astrephomene</taxon>
    </lineage>
</organism>
<sequence length="189" mass="19392">AISGGALFLKTSAAPGGGRELSSESFRGLINSALLQRRVAPRDRLQALHRAFASLPSSASPPPGDGGSGSGGVSAALDLFRRLLAREAFGLLREDGADLYFDTGAHTAAFVEALAGGPATLSDAFLEALLDASSSTTSSSSTSSAPTSTQEVWGRLMREVLRAVCAPAARLTDAGGFERPLAVLDRLTC</sequence>
<name>A0AAD3DNI0_9CHLO</name>
<proteinExistence type="predicted"/>
<comment type="caution">
    <text evidence="1">The sequence shown here is derived from an EMBL/GenBank/DDBJ whole genome shotgun (WGS) entry which is preliminary data.</text>
</comment>
<evidence type="ECO:0000313" key="1">
    <source>
        <dbReference type="EMBL" id="GFR44878.1"/>
    </source>
</evidence>
<dbReference type="AlphaFoldDB" id="A0AAD3DNI0"/>
<gene>
    <name evidence="1" type="ORF">Agub_g6221</name>
</gene>
<feature type="non-terminal residue" evidence="1">
    <location>
        <position position="189"/>
    </location>
</feature>
<feature type="non-terminal residue" evidence="1">
    <location>
        <position position="1"/>
    </location>
</feature>
<dbReference type="Proteomes" id="UP001054857">
    <property type="component" value="Unassembled WGS sequence"/>
</dbReference>
<dbReference type="EMBL" id="BMAR01000008">
    <property type="protein sequence ID" value="GFR44878.1"/>
    <property type="molecule type" value="Genomic_DNA"/>
</dbReference>